<dbReference type="RefSeq" id="WP_226385716.1">
    <property type="nucleotide sequence ID" value="NZ_JADCKA010000014.1"/>
</dbReference>
<dbReference type="PANTHER" id="PTHR13501">
    <property type="entry name" value="CHLOROPLAST 50S RIBOSOMAL PROTEIN L22-RELATED"/>
    <property type="match status" value="1"/>
</dbReference>
<comment type="subunit">
    <text evidence="2 4 6">Part of the 50S ribosomal subunit.</text>
</comment>
<dbReference type="InterPro" id="IPR001063">
    <property type="entry name" value="Ribosomal_uL22"/>
</dbReference>
<name>A0ABR9QZP8_9FIRM</name>
<evidence type="ECO:0000313" key="9">
    <source>
        <dbReference type="Proteomes" id="UP001516588"/>
    </source>
</evidence>
<keyword evidence="4 6" id="KW-0699">rRNA-binding</keyword>
<comment type="function">
    <text evidence="4 7">This protein binds specifically to 23S rRNA; its binding is stimulated by other ribosomal proteins, e.g., L4, L17, and L20. It is important during the early stages of 50S assembly. It makes multiple contacts with different domains of the 23S rRNA in the assembled 50S subunit and ribosome.</text>
</comment>
<gene>
    <name evidence="4 8" type="primary">rplV</name>
    <name evidence="8" type="ORF">INF20_07275</name>
</gene>
<reference evidence="8 9" key="1">
    <citation type="submission" date="2020-10" db="EMBL/GenBank/DDBJ databases">
        <title>ChiBAC.</title>
        <authorList>
            <person name="Zenner C."/>
            <person name="Hitch T.C.A."/>
            <person name="Clavel T."/>
        </authorList>
    </citation>
    <scope>NUCLEOTIDE SEQUENCE [LARGE SCALE GENOMIC DNA]</scope>
    <source>
        <strain evidence="8 9">DSM 108706</strain>
    </source>
</reference>
<dbReference type="HAMAP" id="MF_01331_B">
    <property type="entry name" value="Ribosomal_uL22_B"/>
    <property type="match status" value="1"/>
</dbReference>
<comment type="similarity">
    <text evidence="4 5">Belongs to the universal ribosomal protein uL22 family.</text>
</comment>
<dbReference type="InterPro" id="IPR047867">
    <property type="entry name" value="Ribosomal_uL22_bac/org-type"/>
</dbReference>
<dbReference type="Pfam" id="PF00237">
    <property type="entry name" value="Ribosomal_L22"/>
    <property type="match status" value="1"/>
</dbReference>
<keyword evidence="4 5" id="KW-0687">Ribonucleoprotein</keyword>
<dbReference type="GO" id="GO:0005840">
    <property type="term" value="C:ribosome"/>
    <property type="evidence" value="ECO:0007669"/>
    <property type="project" value="UniProtKB-KW"/>
</dbReference>
<dbReference type="CDD" id="cd00336">
    <property type="entry name" value="Ribosomal_L22"/>
    <property type="match status" value="1"/>
</dbReference>
<proteinExistence type="inferred from homology"/>
<evidence type="ECO:0000256" key="3">
    <source>
        <dbReference type="ARBA" id="ARBA00035207"/>
    </source>
</evidence>
<dbReference type="NCBIfam" id="TIGR01044">
    <property type="entry name" value="rplV_bact"/>
    <property type="match status" value="1"/>
</dbReference>
<dbReference type="InterPro" id="IPR005727">
    <property type="entry name" value="Ribosomal_uL22_bac/chlpt-type"/>
</dbReference>
<protein>
    <recommendedName>
        <fullName evidence="3 4">Large ribosomal subunit protein uL22</fullName>
    </recommendedName>
</protein>
<comment type="caution">
    <text evidence="8">The sequence shown here is derived from an EMBL/GenBank/DDBJ whole genome shotgun (WGS) entry which is preliminary data.</text>
</comment>
<sequence>MEAKAVAKYVRMSPIKLKPVTDLVRGKDLAEALTILKFTPGKGAELVEKVVRSAAANAENNFDMNVDDLYVAEIYANQGPTMKRWRAGSQGRASIILKRSSHIGVTLKERSAEKEVQ</sequence>
<accession>A0ABR9QZP8</accession>
<evidence type="ECO:0000256" key="6">
    <source>
        <dbReference type="RuleBase" id="RU004006"/>
    </source>
</evidence>
<evidence type="ECO:0000256" key="4">
    <source>
        <dbReference type="HAMAP-Rule" id="MF_01331"/>
    </source>
</evidence>
<organism evidence="8 9">
    <name type="scientific">Gallibacter intestinalis</name>
    <dbReference type="NCBI Taxonomy" id="2779356"/>
    <lineage>
        <taxon>Bacteria</taxon>
        <taxon>Bacillati</taxon>
        <taxon>Bacillota</taxon>
        <taxon>Clostridia</taxon>
        <taxon>Eubacteriales</taxon>
        <taxon>Eubacteriaceae</taxon>
        <taxon>Gallibacter</taxon>
    </lineage>
</organism>
<comment type="function">
    <text evidence="1 4">The globular domain of the protein is located near the polypeptide exit tunnel on the outside of the subunit, while an extended beta-hairpin is found that lines the wall of the exit tunnel in the center of the 70S ribosome.</text>
</comment>
<dbReference type="Proteomes" id="UP001516588">
    <property type="component" value="Unassembled WGS sequence"/>
</dbReference>
<dbReference type="PANTHER" id="PTHR13501:SF8">
    <property type="entry name" value="LARGE RIBOSOMAL SUBUNIT PROTEIN UL22M"/>
    <property type="match status" value="1"/>
</dbReference>
<dbReference type="EMBL" id="JADCKA010000014">
    <property type="protein sequence ID" value="MBE5036070.1"/>
    <property type="molecule type" value="Genomic_DNA"/>
</dbReference>
<keyword evidence="4 5" id="KW-0689">Ribosomal protein</keyword>
<keyword evidence="4 6" id="KW-0694">RNA-binding</keyword>
<evidence type="ECO:0000256" key="7">
    <source>
        <dbReference type="RuleBase" id="RU004008"/>
    </source>
</evidence>
<evidence type="ECO:0000256" key="1">
    <source>
        <dbReference type="ARBA" id="ARBA00003478"/>
    </source>
</evidence>
<evidence type="ECO:0000256" key="2">
    <source>
        <dbReference type="ARBA" id="ARBA00011838"/>
    </source>
</evidence>
<keyword evidence="9" id="KW-1185">Reference proteome</keyword>
<evidence type="ECO:0000256" key="5">
    <source>
        <dbReference type="RuleBase" id="RU004005"/>
    </source>
</evidence>
<evidence type="ECO:0000313" key="8">
    <source>
        <dbReference type="EMBL" id="MBE5036070.1"/>
    </source>
</evidence>